<dbReference type="EMBL" id="JACXAA010000001">
    <property type="protein sequence ID" value="MBD2751765.1"/>
    <property type="molecule type" value="Genomic_DNA"/>
</dbReference>
<protein>
    <submittedName>
        <fullName evidence="1">Uncharacterized protein</fullName>
    </submittedName>
</protein>
<evidence type="ECO:0000313" key="2">
    <source>
        <dbReference type="Proteomes" id="UP000653797"/>
    </source>
</evidence>
<sequence>METLTVEIKTAKARKLIDDLIDLGIISLKTDQSTWVDVWNKVERKLPQTEPDTTEDEIMSEIKAYRLEKRIKQTNEPV</sequence>
<comment type="caution">
    <text evidence="1">The sequence shown here is derived from an EMBL/GenBank/DDBJ whole genome shotgun (WGS) entry which is preliminary data.</text>
</comment>
<accession>A0A927GBR8</accession>
<name>A0A927GBR8_9BACT</name>
<evidence type="ECO:0000313" key="1">
    <source>
        <dbReference type="EMBL" id="MBD2751765.1"/>
    </source>
</evidence>
<organism evidence="1 2">
    <name type="scientific">Spirosoma validum</name>
    <dbReference type="NCBI Taxonomy" id="2771355"/>
    <lineage>
        <taxon>Bacteria</taxon>
        <taxon>Pseudomonadati</taxon>
        <taxon>Bacteroidota</taxon>
        <taxon>Cytophagia</taxon>
        <taxon>Cytophagales</taxon>
        <taxon>Cytophagaceae</taxon>
        <taxon>Spirosoma</taxon>
    </lineage>
</organism>
<keyword evidence="2" id="KW-1185">Reference proteome</keyword>
<dbReference type="RefSeq" id="WP_191037397.1">
    <property type="nucleotide sequence ID" value="NZ_JACXAA010000001.1"/>
</dbReference>
<dbReference type="AlphaFoldDB" id="A0A927GBR8"/>
<proteinExistence type="predicted"/>
<dbReference type="Proteomes" id="UP000653797">
    <property type="component" value="Unassembled WGS sequence"/>
</dbReference>
<gene>
    <name evidence="1" type="ORF">IC230_02585</name>
</gene>
<reference evidence="1" key="1">
    <citation type="submission" date="2020-09" db="EMBL/GenBank/DDBJ databases">
        <authorList>
            <person name="Kim M.K."/>
        </authorList>
    </citation>
    <scope>NUCLEOTIDE SEQUENCE</scope>
    <source>
        <strain evidence="1">BT704</strain>
    </source>
</reference>